<dbReference type="PRINTS" id="PR00032">
    <property type="entry name" value="HTHARAC"/>
</dbReference>
<dbReference type="RefSeq" id="WP_188774827.1">
    <property type="nucleotide sequence ID" value="NZ_BMMB01000003.1"/>
</dbReference>
<dbReference type="InterPro" id="IPR037923">
    <property type="entry name" value="HTH-like"/>
</dbReference>
<evidence type="ECO:0000256" key="1">
    <source>
        <dbReference type="ARBA" id="ARBA00023015"/>
    </source>
</evidence>
<dbReference type="Pfam" id="PF12833">
    <property type="entry name" value="HTH_18"/>
    <property type="match status" value="1"/>
</dbReference>
<dbReference type="InterPro" id="IPR009057">
    <property type="entry name" value="Homeodomain-like_sf"/>
</dbReference>
<dbReference type="PROSITE" id="PS01124">
    <property type="entry name" value="HTH_ARAC_FAMILY_2"/>
    <property type="match status" value="1"/>
</dbReference>
<dbReference type="SMART" id="SM00342">
    <property type="entry name" value="HTH_ARAC"/>
    <property type="match status" value="1"/>
</dbReference>
<evidence type="ECO:0000259" key="4">
    <source>
        <dbReference type="PROSITE" id="PS01124"/>
    </source>
</evidence>
<keyword evidence="6" id="KW-1185">Reference proteome</keyword>
<evidence type="ECO:0000313" key="6">
    <source>
        <dbReference type="Proteomes" id="UP001185028"/>
    </source>
</evidence>
<dbReference type="SUPFAM" id="SSF51215">
    <property type="entry name" value="Regulatory protein AraC"/>
    <property type="match status" value="1"/>
</dbReference>
<reference evidence="5 6" key="1">
    <citation type="submission" date="2023-07" db="EMBL/GenBank/DDBJ databases">
        <title>Genomic Encyclopedia of Type Strains, Phase IV (KMG-IV): sequencing the most valuable type-strain genomes for metagenomic binning, comparative biology and taxonomic classification.</title>
        <authorList>
            <person name="Goeker M."/>
        </authorList>
    </citation>
    <scope>NUCLEOTIDE SEQUENCE [LARGE SCALE GENOMIC DNA]</scope>
    <source>
        <strain evidence="5 6">DSM 22170</strain>
    </source>
</reference>
<evidence type="ECO:0000313" key="5">
    <source>
        <dbReference type="EMBL" id="MDR6242365.1"/>
    </source>
</evidence>
<gene>
    <name evidence="5" type="ORF">JOC58_000249</name>
</gene>
<evidence type="ECO:0000256" key="2">
    <source>
        <dbReference type="ARBA" id="ARBA00023125"/>
    </source>
</evidence>
<organism evidence="5 6">
    <name type="scientific">Paenibacillus hunanensis</name>
    <dbReference type="NCBI Taxonomy" id="539262"/>
    <lineage>
        <taxon>Bacteria</taxon>
        <taxon>Bacillati</taxon>
        <taxon>Bacillota</taxon>
        <taxon>Bacilli</taxon>
        <taxon>Bacillales</taxon>
        <taxon>Paenibacillaceae</taxon>
        <taxon>Paenibacillus</taxon>
    </lineage>
</organism>
<dbReference type="PROSITE" id="PS00041">
    <property type="entry name" value="HTH_ARAC_FAMILY_1"/>
    <property type="match status" value="1"/>
</dbReference>
<dbReference type="PANTHER" id="PTHR43280">
    <property type="entry name" value="ARAC-FAMILY TRANSCRIPTIONAL REGULATOR"/>
    <property type="match status" value="1"/>
</dbReference>
<protein>
    <submittedName>
        <fullName evidence="5">AraC-like DNA-binding protein</fullName>
    </submittedName>
</protein>
<name>A0ABU1ISY7_9BACL</name>
<dbReference type="Gene3D" id="1.10.10.60">
    <property type="entry name" value="Homeodomain-like"/>
    <property type="match status" value="2"/>
</dbReference>
<accession>A0ABU1ISY7</accession>
<dbReference type="PANTHER" id="PTHR43280:SF2">
    <property type="entry name" value="HTH-TYPE TRANSCRIPTIONAL REGULATOR EXSA"/>
    <property type="match status" value="1"/>
</dbReference>
<evidence type="ECO:0000256" key="3">
    <source>
        <dbReference type="ARBA" id="ARBA00023163"/>
    </source>
</evidence>
<dbReference type="SUPFAM" id="SSF46689">
    <property type="entry name" value="Homeodomain-like"/>
    <property type="match status" value="2"/>
</dbReference>
<keyword evidence="2" id="KW-0238">DNA-binding</keyword>
<dbReference type="InterPro" id="IPR018062">
    <property type="entry name" value="HTH_AraC-typ_CS"/>
</dbReference>
<sequence length="289" mass="33565">MAKDITIITEYERSERFRTTPSSFAQAGGLTITQAGRYLLNPDTRRIFSANSTTFWVATRQDGMIIKNGQNYVLGKNNVWCVPSHSTLEYINNTDDPLETFFIGFNGAQADLLVRQSGMHEGYSELSNELFDCLLHCYTTILNTKHEPDTFSSELRRMEMLYKMFGLLCQCSDSRTDHTEHKRHTGWMEEAMDYIHAHYHKSITVNHVAEHVGIHRTHFSKQFHQMYKVPPAEYIRSLKMEKARRLLLETSDSLAEIAYAIGYPDVFSFSKAFKKYSSFTPKRYRMQFS</sequence>
<proteinExistence type="predicted"/>
<comment type="caution">
    <text evidence="5">The sequence shown here is derived from an EMBL/GenBank/DDBJ whole genome shotgun (WGS) entry which is preliminary data.</text>
</comment>
<feature type="domain" description="HTH araC/xylS-type" evidence="4">
    <location>
        <begin position="189"/>
        <end position="287"/>
    </location>
</feature>
<keyword evidence="1" id="KW-0805">Transcription regulation</keyword>
<dbReference type="Proteomes" id="UP001185028">
    <property type="component" value="Unassembled WGS sequence"/>
</dbReference>
<keyword evidence="3" id="KW-0804">Transcription</keyword>
<dbReference type="EMBL" id="JAVDQH010000001">
    <property type="protein sequence ID" value="MDR6242365.1"/>
    <property type="molecule type" value="Genomic_DNA"/>
</dbReference>
<dbReference type="InterPro" id="IPR018060">
    <property type="entry name" value="HTH_AraC"/>
</dbReference>
<dbReference type="InterPro" id="IPR020449">
    <property type="entry name" value="Tscrpt_reg_AraC-type_HTH"/>
</dbReference>